<keyword evidence="4 5" id="KW-0472">Membrane</keyword>
<keyword evidence="8" id="KW-1185">Reference proteome</keyword>
<dbReference type="GO" id="GO:0005886">
    <property type="term" value="C:plasma membrane"/>
    <property type="evidence" value="ECO:0007669"/>
    <property type="project" value="TreeGrafter"/>
</dbReference>
<reference evidence="7 8" key="1">
    <citation type="submission" date="2019-05" db="EMBL/GenBank/DDBJ databases">
        <title>Sporisorium graminicola CBS 10092 draft sequencing and annotation.</title>
        <authorList>
            <person name="Solano-Gonzalez S."/>
            <person name="Caddick M.X."/>
            <person name="Darby A."/>
        </authorList>
    </citation>
    <scope>NUCLEOTIDE SEQUENCE [LARGE SCALE GENOMIC DNA]</scope>
    <source>
        <strain evidence="7 8">CBS 10092</strain>
    </source>
</reference>
<evidence type="ECO:0000256" key="2">
    <source>
        <dbReference type="ARBA" id="ARBA00022692"/>
    </source>
</evidence>
<dbReference type="SUPFAM" id="SSF103473">
    <property type="entry name" value="MFS general substrate transporter"/>
    <property type="match status" value="1"/>
</dbReference>
<dbReference type="PROSITE" id="PS50850">
    <property type="entry name" value="MFS"/>
    <property type="match status" value="1"/>
</dbReference>
<evidence type="ECO:0000256" key="3">
    <source>
        <dbReference type="ARBA" id="ARBA00022989"/>
    </source>
</evidence>
<sequence>MYYSTGDQGRRSISDDLVVRKISTLGATAGTVKNFAADGELILLPTPTNDANDPLNWSRAYKWYITCIVCMGAFMSNLTTAGPSIAILQTGMSFGTTPATTAYLFTASALMLGASMFWWSPLASKFGKRPIYVFSYVIYCGTCFAAGGCKTFGSQLAVRIIMAAAAGAGEMLGPLTINDIWFLHERATPMAAYNAFLSVGVRLQSLIRPN</sequence>
<dbReference type="AlphaFoldDB" id="A0A4U7KZL5"/>
<keyword evidence="3 5" id="KW-1133">Transmembrane helix</keyword>
<dbReference type="GeneID" id="40723178"/>
<organism evidence="7 8">
    <name type="scientific">Sporisorium graminicola</name>
    <dbReference type="NCBI Taxonomy" id="280036"/>
    <lineage>
        <taxon>Eukaryota</taxon>
        <taxon>Fungi</taxon>
        <taxon>Dikarya</taxon>
        <taxon>Basidiomycota</taxon>
        <taxon>Ustilaginomycotina</taxon>
        <taxon>Ustilaginomycetes</taxon>
        <taxon>Ustilaginales</taxon>
        <taxon>Ustilaginaceae</taxon>
        <taxon>Sporisorium</taxon>
    </lineage>
</organism>
<feature type="transmembrane region" description="Helical" evidence="5">
    <location>
        <begin position="100"/>
        <end position="119"/>
    </location>
</feature>
<keyword evidence="2 5" id="KW-0812">Transmembrane</keyword>
<dbReference type="InterPro" id="IPR011701">
    <property type="entry name" value="MFS"/>
</dbReference>
<dbReference type="GO" id="GO:0022857">
    <property type="term" value="F:transmembrane transporter activity"/>
    <property type="evidence" value="ECO:0007669"/>
    <property type="project" value="InterPro"/>
</dbReference>
<dbReference type="InterPro" id="IPR036259">
    <property type="entry name" value="MFS_trans_sf"/>
</dbReference>
<proteinExistence type="predicted"/>
<dbReference type="KEGG" id="sgra:EX895_000283"/>
<feature type="transmembrane region" description="Helical" evidence="5">
    <location>
        <begin position="63"/>
        <end position="88"/>
    </location>
</feature>
<dbReference type="Proteomes" id="UP000306050">
    <property type="component" value="Chromosome SGRAM_1"/>
</dbReference>
<evidence type="ECO:0000256" key="1">
    <source>
        <dbReference type="ARBA" id="ARBA00004141"/>
    </source>
</evidence>
<name>A0A4U7KZL5_9BASI</name>
<dbReference type="PANTHER" id="PTHR23502">
    <property type="entry name" value="MAJOR FACILITATOR SUPERFAMILY"/>
    <property type="match status" value="1"/>
</dbReference>
<dbReference type="RefSeq" id="XP_029742270.1">
    <property type="nucleotide sequence ID" value="XM_029880884.1"/>
</dbReference>
<evidence type="ECO:0000313" key="7">
    <source>
        <dbReference type="EMBL" id="TKY90285.1"/>
    </source>
</evidence>
<feature type="domain" description="Major facilitator superfamily (MFS) profile" evidence="6">
    <location>
        <begin position="65"/>
        <end position="210"/>
    </location>
</feature>
<evidence type="ECO:0000259" key="6">
    <source>
        <dbReference type="PROSITE" id="PS50850"/>
    </source>
</evidence>
<protein>
    <recommendedName>
        <fullName evidence="6">Major facilitator superfamily (MFS) profile domain-containing protein</fullName>
    </recommendedName>
</protein>
<dbReference type="Pfam" id="PF07690">
    <property type="entry name" value="MFS_1"/>
    <property type="match status" value="1"/>
</dbReference>
<dbReference type="OrthoDB" id="5215911at2759"/>
<dbReference type="PANTHER" id="PTHR23502:SF34">
    <property type="entry name" value="PROTEIN HOL1"/>
    <property type="match status" value="1"/>
</dbReference>
<evidence type="ECO:0000256" key="5">
    <source>
        <dbReference type="SAM" id="Phobius"/>
    </source>
</evidence>
<evidence type="ECO:0000256" key="4">
    <source>
        <dbReference type="ARBA" id="ARBA00023136"/>
    </source>
</evidence>
<gene>
    <name evidence="7" type="ORF">EX895_000283</name>
</gene>
<feature type="transmembrane region" description="Helical" evidence="5">
    <location>
        <begin position="131"/>
        <end position="149"/>
    </location>
</feature>
<accession>A0A4U7KZL5</accession>
<evidence type="ECO:0000313" key="8">
    <source>
        <dbReference type="Proteomes" id="UP000306050"/>
    </source>
</evidence>
<comment type="caution">
    <text evidence="7">The sequence shown here is derived from an EMBL/GenBank/DDBJ whole genome shotgun (WGS) entry which is preliminary data.</text>
</comment>
<comment type="subcellular location">
    <subcellularLocation>
        <location evidence="1">Membrane</location>
        <topology evidence="1">Multi-pass membrane protein</topology>
    </subcellularLocation>
</comment>
<dbReference type="Gene3D" id="1.20.1250.20">
    <property type="entry name" value="MFS general substrate transporter like domains"/>
    <property type="match status" value="1"/>
</dbReference>
<dbReference type="EMBL" id="SRRM01000002">
    <property type="protein sequence ID" value="TKY90285.1"/>
    <property type="molecule type" value="Genomic_DNA"/>
</dbReference>
<dbReference type="InterPro" id="IPR020846">
    <property type="entry name" value="MFS_dom"/>
</dbReference>